<evidence type="ECO:0000313" key="2">
    <source>
        <dbReference type="Proteomes" id="UP000233786"/>
    </source>
</evidence>
<organism evidence="1 2">
    <name type="scientific">Saccharopolyspora spinosa</name>
    <dbReference type="NCBI Taxonomy" id="60894"/>
    <lineage>
        <taxon>Bacteria</taxon>
        <taxon>Bacillati</taxon>
        <taxon>Actinomycetota</taxon>
        <taxon>Actinomycetes</taxon>
        <taxon>Pseudonocardiales</taxon>
        <taxon>Pseudonocardiaceae</taxon>
        <taxon>Saccharopolyspora</taxon>
    </lineage>
</organism>
<dbReference type="PANTHER" id="PTHR34861:SF11">
    <property type="entry name" value="CYCLASE"/>
    <property type="match status" value="1"/>
</dbReference>
<dbReference type="GO" id="GO:0004061">
    <property type="term" value="F:arylformamidase activity"/>
    <property type="evidence" value="ECO:0007669"/>
    <property type="project" value="InterPro"/>
</dbReference>
<dbReference type="PANTHER" id="PTHR34861">
    <property type="match status" value="1"/>
</dbReference>
<gene>
    <name evidence="1" type="ORF">A8926_4376</name>
</gene>
<dbReference type="EMBL" id="PJNB01000001">
    <property type="protein sequence ID" value="PKW16536.1"/>
    <property type="molecule type" value="Genomic_DNA"/>
</dbReference>
<accession>A0A2N3Y0U1</accession>
<dbReference type="Proteomes" id="UP000233786">
    <property type="component" value="Unassembled WGS sequence"/>
</dbReference>
<dbReference type="STRING" id="994479.GCA_000194155_07323"/>
<dbReference type="Gene3D" id="3.50.30.50">
    <property type="entry name" value="Putative cyclase"/>
    <property type="match status" value="1"/>
</dbReference>
<dbReference type="GO" id="GO:0019441">
    <property type="term" value="P:L-tryptophan catabolic process to kynurenine"/>
    <property type="evidence" value="ECO:0007669"/>
    <property type="project" value="InterPro"/>
</dbReference>
<dbReference type="SUPFAM" id="SSF102198">
    <property type="entry name" value="Putative cyclase"/>
    <property type="match status" value="1"/>
</dbReference>
<name>A0A2N3Y0U1_SACSN</name>
<dbReference type="InterPro" id="IPR007325">
    <property type="entry name" value="KFase/CYL"/>
</dbReference>
<comment type="caution">
    <text evidence="1">The sequence shown here is derived from an EMBL/GenBank/DDBJ whole genome shotgun (WGS) entry which is preliminary data.</text>
</comment>
<evidence type="ECO:0000313" key="1">
    <source>
        <dbReference type="EMBL" id="PKW16536.1"/>
    </source>
</evidence>
<reference evidence="1" key="1">
    <citation type="submission" date="2017-12" db="EMBL/GenBank/DDBJ databases">
        <title>Sequencing the genomes of 1000 Actinobacteria strains.</title>
        <authorList>
            <person name="Klenk H.-P."/>
        </authorList>
    </citation>
    <scope>NUCLEOTIDE SEQUENCE [LARGE SCALE GENOMIC DNA]</scope>
    <source>
        <strain evidence="1">DSM 44228</strain>
    </source>
</reference>
<dbReference type="OrthoDB" id="7067800at2"/>
<proteinExistence type="predicted"/>
<dbReference type="Pfam" id="PF04199">
    <property type="entry name" value="Cyclase"/>
    <property type="match status" value="1"/>
</dbReference>
<sequence length="308" mass="32554">MSEPAYDELPGLGTLGVRHAWDVLPTALGTLSRLSPEDVVRAAGLVRTGEVLPLNLSLDAFDPPLFGRAAVTHEVFPHDRNTFEDTLGSFNPQASSQWDGLGHVRAREHGWFGGITDQAGATERLGMHHWAARGIVGRGVLLDIAAHRERAGVLYDPFGGEPVTGEDLAAVAASSGVELRRGDILCLRFGWTAEYRRRAAAGDDMPSAVKAWSGLSGAEPTARFLWDNGIAAVAADNPAVERGPGAREDGSLHRRLIPALGFALAELLDFEALAAACTCQVRADFLFAAVPLPITGGVSSPANAIALL</sequence>
<dbReference type="RefSeq" id="WP_010314958.1">
    <property type="nucleotide sequence ID" value="NZ_CP061007.1"/>
</dbReference>
<dbReference type="AlphaFoldDB" id="A0A2N3Y0U1"/>
<protein>
    <submittedName>
        <fullName evidence="1">Cyclase</fullName>
    </submittedName>
</protein>
<keyword evidence="2" id="KW-1185">Reference proteome</keyword>
<dbReference type="InterPro" id="IPR037175">
    <property type="entry name" value="KFase_sf"/>
</dbReference>